<feature type="transmembrane region" description="Helical" evidence="1">
    <location>
        <begin position="35"/>
        <end position="51"/>
    </location>
</feature>
<proteinExistence type="predicted"/>
<dbReference type="EMBL" id="AP025314">
    <property type="protein sequence ID" value="BDD09298.1"/>
    <property type="molecule type" value="Genomic_DNA"/>
</dbReference>
<dbReference type="RefSeq" id="WP_338394509.1">
    <property type="nucleotide sequence ID" value="NZ_AP025314.1"/>
</dbReference>
<evidence type="ECO:0000313" key="3">
    <source>
        <dbReference type="Proteomes" id="UP001348817"/>
    </source>
</evidence>
<organism evidence="2 3">
    <name type="scientific">Fulvitalea axinellae</name>
    <dbReference type="NCBI Taxonomy" id="1182444"/>
    <lineage>
        <taxon>Bacteria</taxon>
        <taxon>Pseudomonadati</taxon>
        <taxon>Bacteroidota</taxon>
        <taxon>Cytophagia</taxon>
        <taxon>Cytophagales</taxon>
        <taxon>Persicobacteraceae</taxon>
        <taxon>Fulvitalea</taxon>
    </lineage>
</organism>
<dbReference type="AlphaFoldDB" id="A0AAU9CGZ8"/>
<protein>
    <submittedName>
        <fullName evidence="2">Uncharacterized protein</fullName>
    </submittedName>
</protein>
<accession>A0AAU9CGZ8</accession>
<feature type="transmembrane region" description="Helical" evidence="1">
    <location>
        <begin position="6"/>
        <end position="23"/>
    </location>
</feature>
<keyword evidence="1" id="KW-1133">Transmembrane helix</keyword>
<sequence>MGIYIGLLVAYLAISIWSHLKVLKKVTLTRRQKRLHIALVWLFPVFWYWLLKEITKSDIPEVMIKGKRDKLYREASGGFYESNEGTMG</sequence>
<evidence type="ECO:0000313" key="2">
    <source>
        <dbReference type="EMBL" id="BDD09298.1"/>
    </source>
</evidence>
<keyword evidence="1" id="KW-0812">Transmembrane</keyword>
<keyword evidence="3" id="KW-1185">Reference proteome</keyword>
<evidence type="ECO:0000256" key="1">
    <source>
        <dbReference type="SAM" id="Phobius"/>
    </source>
</evidence>
<name>A0AAU9CGZ8_9BACT</name>
<gene>
    <name evidence="2" type="ORF">FUAX_17300</name>
</gene>
<dbReference type="KEGG" id="fax:FUAX_17300"/>
<dbReference type="Proteomes" id="UP001348817">
    <property type="component" value="Chromosome"/>
</dbReference>
<reference evidence="2 3" key="1">
    <citation type="submission" date="2021-12" db="EMBL/GenBank/DDBJ databases">
        <title>Genome sequencing of bacteria with rrn-lacking chromosome and rrn-plasmid.</title>
        <authorList>
            <person name="Anda M."/>
            <person name="Iwasaki W."/>
        </authorList>
    </citation>
    <scope>NUCLEOTIDE SEQUENCE [LARGE SCALE GENOMIC DNA]</scope>
    <source>
        <strain evidence="2 3">DSM 100852</strain>
    </source>
</reference>
<keyword evidence="1" id="KW-0472">Membrane</keyword>